<organism evidence="2 3">
    <name type="scientific">Neoroseomonas eburnea</name>
    <dbReference type="NCBI Taxonomy" id="1346889"/>
    <lineage>
        <taxon>Bacteria</taxon>
        <taxon>Pseudomonadati</taxon>
        <taxon>Pseudomonadota</taxon>
        <taxon>Alphaproteobacteria</taxon>
        <taxon>Acetobacterales</taxon>
        <taxon>Acetobacteraceae</taxon>
        <taxon>Neoroseomonas</taxon>
    </lineage>
</organism>
<name>A0A9X9XHH3_9PROT</name>
<sequence length="104" mass="10759">MRIVRVVALPLDLPDLAAVAAAEGFGMPEILPREWAAGSQRLGAPGEAPFAARDDAGVLLGIGGITPDRRRGTVLGGGSASAPWPAGRRWRRTAGFSGATTNRQ</sequence>
<proteinExistence type="predicted"/>
<evidence type="ECO:0000256" key="1">
    <source>
        <dbReference type="SAM" id="MobiDB-lite"/>
    </source>
</evidence>
<comment type="caution">
    <text evidence="2">The sequence shown here is derived from an EMBL/GenBank/DDBJ whole genome shotgun (WGS) entry which is preliminary data.</text>
</comment>
<protein>
    <submittedName>
        <fullName evidence="2">Uncharacterized protein</fullName>
    </submittedName>
</protein>
<reference evidence="2" key="2">
    <citation type="journal article" date="2021" name="Syst. Appl. Microbiol.">
        <title>Roseomonas hellenica sp. nov., isolated from roots of wild-growing Alkanna tinctoria.</title>
        <authorList>
            <person name="Rat A."/>
            <person name="Naranjo H.D."/>
            <person name="Lebbe L."/>
            <person name="Cnockaert M."/>
            <person name="Krigas N."/>
            <person name="Grigoriadou K."/>
            <person name="Maloupa E."/>
            <person name="Willems A."/>
        </authorList>
    </citation>
    <scope>NUCLEOTIDE SEQUENCE</scope>
    <source>
        <strain evidence="2">LMG 31228</strain>
    </source>
</reference>
<reference evidence="2" key="1">
    <citation type="submission" date="2020-01" db="EMBL/GenBank/DDBJ databases">
        <authorList>
            <person name="Rat A."/>
        </authorList>
    </citation>
    <scope>NUCLEOTIDE SEQUENCE</scope>
    <source>
        <strain evidence="2">LMG 31228</strain>
    </source>
</reference>
<dbReference type="RefSeq" id="WP_211848729.1">
    <property type="nucleotide sequence ID" value="NZ_JAAEDL010000027.1"/>
</dbReference>
<dbReference type="Proteomes" id="UP001138709">
    <property type="component" value="Unassembled WGS sequence"/>
</dbReference>
<evidence type="ECO:0000313" key="3">
    <source>
        <dbReference type="Proteomes" id="UP001138709"/>
    </source>
</evidence>
<accession>A0A9X9XHH3</accession>
<evidence type="ECO:0000313" key="2">
    <source>
        <dbReference type="EMBL" id="MBR0683159.1"/>
    </source>
</evidence>
<gene>
    <name evidence="2" type="ORF">GXW74_21895</name>
</gene>
<feature type="region of interest" description="Disordered" evidence="1">
    <location>
        <begin position="71"/>
        <end position="104"/>
    </location>
</feature>
<dbReference type="EMBL" id="JAAEDL010000027">
    <property type="protein sequence ID" value="MBR0683159.1"/>
    <property type="molecule type" value="Genomic_DNA"/>
</dbReference>
<keyword evidence="3" id="KW-1185">Reference proteome</keyword>
<dbReference type="AlphaFoldDB" id="A0A9X9XHH3"/>